<dbReference type="InterPro" id="IPR006175">
    <property type="entry name" value="YjgF/YER057c/UK114"/>
</dbReference>
<dbReference type="PANTHER" id="PTHR11803:SF58">
    <property type="entry name" value="PROTEIN HMF1-RELATED"/>
    <property type="match status" value="1"/>
</dbReference>
<evidence type="ECO:0000256" key="1">
    <source>
        <dbReference type="ARBA" id="ARBA00010552"/>
    </source>
</evidence>
<reference evidence="2 3" key="1">
    <citation type="submission" date="2023-10" db="EMBL/GenBank/DDBJ databases">
        <title>The genome sequence of Streptomyces sp. HUAS YS2.</title>
        <authorList>
            <person name="Mo P."/>
        </authorList>
    </citation>
    <scope>NUCLEOTIDE SEQUENCE [LARGE SCALE GENOMIC DNA]</scope>
    <source>
        <strain evidence="2 3">HUAS YS2</strain>
    </source>
</reference>
<dbReference type="InterPro" id="IPR035959">
    <property type="entry name" value="RutC-like_sf"/>
</dbReference>
<accession>A0ABZ0LM48</accession>
<dbReference type="SUPFAM" id="SSF55298">
    <property type="entry name" value="YjgF-like"/>
    <property type="match status" value="1"/>
</dbReference>
<keyword evidence="2" id="KW-0378">Hydrolase</keyword>
<protein>
    <submittedName>
        <fullName evidence="2">RidA family protein</fullName>
        <ecNumber evidence="2">3.5.-.-</ecNumber>
    </submittedName>
</protein>
<dbReference type="CDD" id="cd00448">
    <property type="entry name" value="YjgF_YER057c_UK114_family"/>
    <property type="match status" value="1"/>
</dbReference>
<comment type="similarity">
    <text evidence="1">Belongs to the RutC family.</text>
</comment>
<dbReference type="Proteomes" id="UP001301731">
    <property type="component" value="Chromosome"/>
</dbReference>
<dbReference type="RefSeq" id="WP_318100016.1">
    <property type="nucleotide sequence ID" value="NZ_CP137573.1"/>
</dbReference>
<name>A0ABZ0LM48_9ACTN</name>
<keyword evidence="3" id="KW-1185">Reference proteome</keyword>
<dbReference type="PANTHER" id="PTHR11803">
    <property type="entry name" value="2-IMINOBUTANOATE/2-IMINOPROPANOATE DEAMINASE RIDA"/>
    <property type="match status" value="1"/>
</dbReference>
<organism evidence="2 3">
    <name type="scientific">Streptomyces solicathayae</name>
    <dbReference type="NCBI Taxonomy" id="3081768"/>
    <lineage>
        <taxon>Bacteria</taxon>
        <taxon>Bacillati</taxon>
        <taxon>Actinomycetota</taxon>
        <taxon>Actinomycetes</taxon>
        <taxon>Kitasatosporales</taxon>
        <taxon>Streptomycetaceae</taxon>
        <taxon>Streptomyces</taxon>
    </lineage>
</organism>
<evidence type="ECO:0000313" key="3">
    <source>
        <dbReference type="Proteomes" id="UP001301731"/>
    </source>
</evidence>
<proteinExistence type="inferred from homology"/>
<dbReference type="EMBL" id="CP137573">
    <property type="protein sequence ID" value="WOX19933.1"/>
    <property type="molecule type" value="Genomic_DNA"/>
</dbReference>
<gene>
    <name evidence="2" type="ORF">R2D22_00350</name>
</gene>
<dbReference type="GO" id="GO:0016787">
    <property type="term" value="F:hydrolase activity"/>
    <property type="evidence" value="ECO:0007669"/>
    <property type="project" value="UniProtKB-KW"/>
</dbReference>
<dbReference type="Pfam" id="PF01042">
    <property type="entry name" value="Ribonuc_L-PSP"/>
    <property type="match status" value="1"/>
</dbReference>
<dbReference type="Gene3D" id="3.30.1330.40">
    <property type="entry name" value="RutC-like"/>
    <property type="match status" value="1"/>
</dbReference>
<dbReference type="EC" id="3.5.-.-" evidence="2"/>
<evidence type="ECO:0000313" key="2">
    <source>
        <dbReference type="EMBL" id="WOX19933.1"/>
    </source>
</evidence>
<sequence>MEFVSHNPTEGVYAATDDYVHALEVRGAGRLLFVAGTMGLDPAGKPGADLEEQLDLLWSNIRAILASAGMTVDNIVRLTSYLRDSAYAEANAAARTAALGGRRVPTTAIVATTLDSNWLVEIEVVAAG</sequence>